<evidence type="ECO:0000256" key="1">
    <source>
        <dbReference type="ARBA" id="ARBA00001231"/>
    </source>
</evidence>
<dbReference type="InterPro" id="IPR036962">
    <property type="entry name" value="Glyco_hydro_3_N_sf"/>
</dbReference>
<evidence type="ECO:0000256" key="5">
    <source>
        <dbReference type="ARBA" id="ARBA00023295"/>
    </source>
</evidence>
<dbReference type="PATRIC" id="fig|1619093.3.peg.97"/>
<gene>
    <name evidence="7" type="ORF">UR61_C0008G0002</name>
</gene>
<dbReference type="Pfam" id="PF00933">
    <property type="entry name" value="Glyco_hydro_3"/>
    <property type="match status" value="1"/>
</dbReference>
<dbReference type="PANTHER" id="PTHR30480:SF13">
    <property type="entry name" value="BETA-HEXOSAMINIDASE"/>
    <property type="match status" value="1"/>
</dbReference>
<protein>
    <recommendedName>
        <fullName evidence="3">beta-N-acetylhexosaminidase</fullName>
        <ecNumber evidence="3">3.2.1.52</ecNumber>
    </recommendedName>
</protein>
<comment type="catalytic activity">
    <reaction evidence="1">
        <text>Hydrolysis of terminal non-reducing N-acetyl-D-hexosamine residues in N-acetyl-beta-D-hexosaminides.</text>
        <dbReference type="EC" id="3.2.1.52"/>
    </reaction>
</comment>
<dbReference type="GO" id="GO:0005975">
    <property type="term" value="P:carbohydrate metabolic process"/>
    <property type="evidence" value="ECO:0007669"/>
    <property type="project" value="InterPro"/>
</dbReference>
<reference evidence="7 8" key="1">
    <citation type="journal article" date="2015" name="Nature">
        <title>rRNA introns, odd ribosomes, and small enigmatic genomes across a large radiation of phyla.</title>
        <authorList>
            <person name="Brown C.T."/>
            <person name="Hug L.A."/>
            <person name="Thomas B.C."/>
            <person name="Sharon I."/>
            <person name="Castelle C.J."/>
            <person name="Singh A."/>
            <person name="Wilkins M.J."/>
            <person name="Williams K.H."/>
            <person name="Banfield J.F."/>
        </authorList>
    </citation>
    <scope>NUCLEOTIDE SEQUENCE [LARGE SCALE GENOMIC DNA]</scope>
</reference>
<evidence type="ECO:0000313" key="7">
    <source>
        <dbReference type="EMBL" id="KKP65939.1"/>
    </source>
</evidence>
<evidence type="ECO:0000256" key="3">
    <source>
        <dbReference type="ARBA" id="ARBA00012663"/>
    </source>
</evidence>
<accession>A0A0G0B980</accession>
<sequence>MYMRTLGKFILALLLSSIWILLPSLNSPQLIEYVPPFFKEIEKPPIENVILESMTLEQKVGQLFLMGFYGTSLSESTINWIEDRYVGGVLILGRNIQDEKQLKNLTDSIQSYSYIPLLISIDQEGGVVSRLQWNTILTTAQKSMDTPKEAYEIAVQRGRILNGLGINTNLAPVVENISDTSSFMYNRVFRGTSEEIAKKGESTIYGYREVGIIAVPKHYPGHSNSSPDSHFYLPKVNIIDKQWDSFIYPFRYLIERECVDIIMVGHILYPNIDNNVSTISNEILQQRLRDELHFEGVILSDDMEMKAIKNQGEPKELAKQSLQAGIDILIYSKETEELEEIYKYVLESYQDGSLDIDMLNQKVLRILKLKEKYGMLDSFTSQLPQEE</sequence>
<evidence type="ECO:0000313" key="8">
    <source>
        <dbReference type="Proteomes" id="UP000033866"/>
    </source>
</evidence>
<dbReference type="GO" id="GO:0004563">
    <property type="term" value="F:beta-N-acetylhexosaminidase activity"/>
    <property type="evidence" value="ECO:0007669"/>
    <property type="project" value="UniProtKB-EC"/>
</dbReference>
<evidence type="ECO:0000259" key="6">
    <source>
        <dbReference type="Pfam" id="PF00933"/>
    </source>
</evidence>
<evidence type="ECO:0000256" key="2">
    <source>
        <dbReference type="ARBA" id="ARBA00005336"/>
    </source>
</evidence>
<keyword evidence="4 7" id="KW-0378">Hydrolase</keyword>
<dbReference type="SUPFAM" id="SSF51445">
    <property type="entry name" value="(Trans)glycosidases"/>
    <property type="match status" value="1"/>
</dbReference>
<comment type="similarity">
    <text evidence="2">Belongs to the glycosyl hydrolase 3 family.</text>
</comment>
<feature type="domain" description="Glycoside hydrolase family 3 N-terminal" evidence="6">
    <location>
        <begin position="55"/>
        <end position="369"/>
    </location>
</feature>
<organism evidence="7 8">
    <name type="scientific">candidate division WS6 bacterium GW2011_GWE1_34_7</name>
    <dbReference type="NCBI Taxonomy" id="1619093"/>
    <lineage>
        <taxon>Bacteria</taxon>
        <taxon>Candidatus Dojkabacteria</taxon>
    </lineage>
</organism>
<dbReference type="InterPro" id="IPR017853">
    <property type="entry name" value="GH"/>
</dbReference>
<proteinExistence type="inferred from homology"/>
<dbReference type="PANTHER" id="PTHR30480">
    <property type="entry name" value="BETA-HEXOSAMINIDASE-RELATED"/>
    <property type="match status" value="1"/>
</dbReference>
<dbReference type="GO" id="GO:0009254">
    <property type="term" value="P:peptidoglycan turnover"/>
    <property type="evidence" value="ECO:0007669"/>
    <property type="project" value="TreeGrafter"/>
</dbReference>
<dbReference type="InterPro" id="IPR050226">
    <property type="entry name" value="NagZ_Beta-hexosaminidase"/>
</dbReference>
<dbReference type="EC" id="3.2.1.52" evidence="3"/>
<comment type="caution">
    <text evidence="7">The sequence shown here is derived from an EMBL/GenBank/DDBJ whole genome shotgun (WGS) entry which is preliminary data.</text>
</comment>
<keyword evidence="5" id="KW-0326">Glycosidase</keyword>
<dbReference type="Gene3D" id="3.20.20.300">
    <property type="entry name" value="Glycoside hydrolase, family 3, N-terminal domain"/>
    <property type="match status" value="1"/>
</dbReference>
<dbReference type="Proteomes" id="UP000033866">
    <property type="component" value="Unassembled WGS sequence"/>
</dbReference>
<name>A0A0G0B980_9BACT</name>
<dbReference type="AlphaFoldDB" id="A0A0G0B980"/>
<dbReference type="EMBL" id="LBPV01000008">
    <property type="protein sequence ID" value="KKP65939.1"/>
    <property type="molecule type" value="Genomic_DNA"/>
</dbReference>
<dbReference type="InterPro" id="IPR001764">
    <property type="entry name" value="Glyco_hydro_3_N"/>
</dbReference>
<evidence type="ECO:0000256" key="4">
    <source>
        <dbReference type="ARBA" id="ARBA00022801"/>
    </source>
</evidence>